<dbReference type="InterPro" id="IPR019911">
    <property type="entry name" value="Alkanesulphonate_mOase_FMN-dep"/>
</dbReference>
<dbReference type="AlphaFoldDB" id="A0A8D5UGV8"/>
<evidence type="ECO:0000256" key="3">
    <source>
        <dbReference type="ARBA" id="ARBA00022630"/>
    </source>
</evidence>
<keyword evidence="10" id="KW-1185">Reference proteome</keyword>
<gene>
    <name evidence="7 9" type="primary">ssuD</name>
    <name evidence="9" type="ORF">JIR001_27980</name>
</gene>
<evidence type="ECO:0000259" key="8">
    <source>
        <dbReference type="Pfam" id="PF00296"/>
    </source>
</evidence>
<dbReference type="GO" id="GO:0046306">
    <property type="term" value="P:alkanesulfonate catabolic process"/>
    <property type="evidence" value="ECO:0007669"/>
    <property type="project" value="TreeGrafter"/>
</dbReference>
<evidence type="ECO:0000256" key="7">
    <source>
        <dbReference type="HAMAP-Rule" id="MF_01229"/>
    </source>
</evidence>
<dbReference type="PANTHER" id="PTHR42847">
    <property type="entry name" value="ALKANESULFONATE MONOOXYGENASE"/>
    <property type="match status" value="1"/>
</dbReference>
<dbReference type="NCBIfam" id="TIGR03565">
    <property type="entry name" value="alk_sulf_monoox"/>
    <property type="match status" value="1"/>
</dbReference>
<evidence type="ECO:0000256" key="1">
    <source>
        <dbReference type="ARBA" id="ARBA00007044"/>
    </source>
</evidence>
<evidence type="ECO:0000256" key="5">
    <source>
        <dbReference type="ARBA" id="ARBA00023002"/>
    </source>
</evidence>
<keyword evidence="4 7" id="KW-0288">FMN</keyword>
<keyword evidence="6 7" id="KW-0503">Monooxygenase</keyword>
<accession>A0A8D5UGV8</accession>
<reference evidence="9" key="2">
    <citation type="journal article" date="2021" name="Microbiol. Resour. Announc.">
        <title>Complete Genome Sequence of Polycladomyces abyssicola JIR-001T, Isolated from Hemipelagic Sediment in Deep Seawater.</title>
        <authorList>
            <person name="Tsubouchi T."/>
            <person name="Kaneko Y."/>
        </authorList>
    </citation>
    <scope>NUCLEOTIDE SEQUENCE</scope>
    <source>
        <strain evidence="9">JIR-001</strain>
    </source>
</reference>
<dbReference type="InterPro" id="IPR050172">
    <property type="entry name" value="SsuD_RutA_monooxygenase"/>
</dbReference>
<sequence length="393" mass="43756">MNIFWFIPTHGDSRYLGTAKGGRAVDHSYMKQLAQAVDHLGYEGALLPTGRSCEDAWVVASSLLSVTQRMRFLVAVRPGLMSPSAAARMAATFDRLSGGRLLINVVTGGDPVELAGDGIHLDHDTRYELTDEFLTVWREEMQGKEVDFRGRHLDIRGGKLLFPPVQTPYPPLYFGGSSPAALKVAAKHVDVYLTWGEPPAQVAQKIKQVRKLAEEHGRTVRFGIRLHVIVRETEQEAWEAANRLIRYVDDEVIQASKRVLSRYDSVGQQRMSQLNGFTRKDLEVSPNLWAGVGLVRGGAGTALVGDPRTVAERMREYAALGIDTFILSGYPHLEEAYRVAELLFPELRLQHTPSAPKQHFLSPFGEIVANDHFPKERKGVFADDQQLFTAKNG</sequence>
<dbReference type="HAMAP" id="MF_01229">
    <property type="entry name" value="Alkanesulf_monooxygen"/>
    <property type="match status" value="1"/>
</dbReference>
<dbReference type="KEGG" id="pabs:JIR001_27980"/>
<name>A0A8D5UGV8_9BACL</name>
<evidence type="ECO:0000256" key="4">
    <source>
        <dbReference type="ARBA" id="ARBA00022643"/>
    </source>
</evidence>
<keyword evidence="5 7" id="KW-0560">Oxidoreductase</keyword>
<evidence type="ECO:0000313" key="9">
    <source>
        <dbReference type="EMBL" id="BCU83015.1"/>
    </source>
</evidence>
<dbReference type="Pfam" id="PF00296">
    <property type="entry name" value="Bac_luciferase"/>
    <property type="match status" value="1"/>
</dbReference>
<dbReference type="Gene3D" id="3.20.20.30">
    <property type="entry name" value="Luciferase-like domain"/>
    <property type="match status" value="1"/>
</dbReference>
<reference evidence="9" key="1">
    <citation type="journal article" date="2013" name="Int. J. Syst. Evol. Microbiol.">
        <title>Polycladomyces abyssicola gen. nov., sp. nov., a thermophilic filamentous bacterium isolated from hemipelagic sediment.</title>
        <authorList>
            <person name="Tsubouchi T."/>
            <person name="Shimane Y."/>
            <person name="Mori K."/>
            <person name="Usui K."/>
            <person name="Hiraki T."/>
            <person name="Tame A."/>
            <person name="Uematsu K."/>
            <person name="Maruyama T."/>
            <person name="Hatada Y."/>
        </authorList>
    </citation>
    <scope>NUCLEOTIDE SEQUENCE</scope>
    <source>
        <strain evidence="9">JIR-001</strain>
    </source>
</reference>
<dbReference type="NCBIfam" id="NF001939">
    <property type="entry name" value="PRK00719.1"/>
    <property type="match status" value="1"/>
</dbReference>
<dbReference type="InterPro" id="IPR011251">
    <property type="entry name" value="Luciferase-like_dom"/>
</dbReference>
<dbReference type="InterPro" id="IPR036661">
    <property type="entry name" value="Luciferase-like_sf"/>
</dbReference>
<comment type="catalytic activity">
    <reaction evidence="7">
        <text>an alkanesulfonate + FMNH2 + O2 = an aldehyde + FMN + sulfite + H2O + 2 H(+)</text>
        <dbReference type="Rhea" id="RHEA:23064"/>
        <dbReference type="ChEBI" id="CHEBI:15377"/>
        <dbReference type="ChEBI" id="CHEBI:15378"/>
        <dbReference type="ChEBI" id="CHEBI:15379"/>
        <dbReference type="ChEBI" id="CHEBI:17359"/>
        <dbReference type="ChEBI" id="CHEBI:17478"/>
        <dbReference type="ChEBI" id="CHEBI:57618"/>
        <dbReference type="ChEBI" id="CHEBI:58210"/>
        <dbReference type="ChEBI" id="CHEBI:134249"/>
        <dbReference type="EC" id="1.14.14.5"/>
    </reaction>
</comment>
<dbReference type="EMBL" id="AP024601">
    <property type="protein sequence ID" value="BCU83015.1"/>
    <property type="molecule type" value="Genomic_DNA"/>
</dbReference>
<keyword evidence="3 7" id="KW-0285">Flavoprotein</keyword>
<dbReference type="GO" id="GO:0008726">
    <property type="term" value="F:alkanesulfonate monooxygenase activity"/>
    <property type="evidence" value="ECO:0007669"/>
    <property type="project" value="UniProtKB-UniRule"/>
</dbReference>
<comment type="similarity">
    <text evidence="1 7">Belongs to the SsuD family.</text>
</comment>
<dbReference type="EC" id="1.14.14.5" evidence="2 7"/>
<dbReference type="PANTHER" id="PTHR42847:SF4">
    <property type="entry name" value="ALKANESULFONATE MONOOXYGENASE-RELATED"/>
    <property type="match status" value="1"/>
</dbReference>
<evidence type="ECO:0000256" key="2">
    <source>
        <dbReference type="ARBA" id="ARBA00012113"/>
    </source>
</evidence>
<protein>
    <recommendedName>
        <fullName evidence="2 7">Alkanesulfonate monooxygenase</fullName>
        <ecNumber evidence="2 7">1.14.14.5</ecNumber>
    </recommendedName>
    <alternativeName>
        <fullName evidence="7">FMNH2-dependent aliphatic sulfonate monooxygenase</fullName>
    </alternativeName>
</protein>
<proteinExistence type="inferred from homology"/>
<dbReference type="CDD" id="cd01094">
    <property type="entry name" value="Alkanesulfonate_monoxygenase"/>
    <property type="match status" value="1"/>
</dbReference>
<feature type="domain" description="Luciferase-like" evidence="8">
    <location>
        <begin position="1"/>
        <end position="323"/>
    </location>
</feature>
<organism evidence="9 10">
    <name type="scientific">Polycladomyces abyssicola</name>
    <dbReference type="NCBI Taxonomy" id="1125966"/>
    <lineage>
        <taxon>Bacteria</taxon>
        <taxon>Bacillati</taxon>
        <taxon>Bacillota</taxon>
        <taxon>Bacilli</taxon>
        <taxon>Bacillales</taxon>
        <taxon>Thermoactinomycetaceae</taxon>
        <taxon>Polycladomyces</taxon>
    </lineage>
</organism>
<evidence type="ECO:0000313" key="10">
    <source>
        <dbReference type="Proteomes" id="UP000677436"/>
    </source>
</evidence>
<evidence type="ECO:0000256" key="6">
    <source>
        <dbReference type="ARBA" id="ARBA00023033"/>
    </source>
</evidence>
<comment type="function">
    <text evidence="7">Catalyzes the desulfonation of aliphatic sulfonates.</text>
</comment>
<dbReference type="RefSeq" id="WP_212773292.1">
    <property type="nucleotide sequence ID" value="NZ_AP024601.1"/>
</dbReference>
<dbReference type="SUPFAM" id="SSF51679">
    <property type="entry name" value="Bacterial luciferase-like"/>
    <property type="match status" value="1"/>
</dbReference>
<dbReference type="Proteomes" id="UP000677436">
    <property type="component" value="Chromosome"/>
</dbReference>